<evidence type="ECO:0000256" key="1">
    <source>
        <dbReference type="SAM" id="Coils"/>
    </source>
</evidence>
<sequence>MVVDEQGDTERFLADLTGFLNELAPASELQPAGVAPEAPDLLVDSDQLLAETEALLSTCAPALAAESSVPARPADSDNTKALDERRREIKNAQAAKRRLKYRNKLKNERQTLLEQEKTLSEDLASLQHARKKVKSLQEKSVTVPLWKGIATRQMEGRLVAEEQQRRLKSAVASRAKAIAEVKEAMRQELCGASCLNICADAGVVTKQEILQLDADDVALFEDYLQDMDIVYAQTNQAFRDSGVEECPPTSYRVEPGRKWEGDTEYFESLDVLLIPFSYHQASSAMWQAMLRVHQQNDRQHYRGVADPDNTIAVKLPISCSREAGGSVNLLVHLVTRRYVEADRMVIVWRAMTEGEDEFSGMHSDETGWCVVRPNQAESAGYEKMQTIMQTFSRFVPVTVAARRADKAQADQFAKLVVTSGEEDGLEISRMMESLLLNDDAHTGTTVLQSTGTHVSGGR</sequence>
<feature type="coiled-coil region" evidence="1">
    <location>
        <begin position="82"/>
        <end position="139"/>
    </location>
</feature>
<dbReference type="EMBL" id="BSXW01000512">
    <property type="protein sequence ID" value="GMF24373.1"/>
    <property type="molecule type" value="Genomic_DNA"/>
</dbReference>
<dbReference type="AlphaFoldDB" id="A0A9W6WRN3"/>
<dbReference type="Proteomes" id="UP001165083">
    <property type="component" value="Unassembled WGS sequence"/>
</dbReference>
<dbReference type="PANTHER" id="PTHR35796:SF3">
    <property type="entry name" value="BHLH DOMAIN-CONTAINING PROTEIN"/>
    <property type="match status" value="1"/>
</dbReference>
<accession>A0A9W6WRN3</accession>
<dbReference type="OrthoDB" id="118662at2759"/>
<proteinExistence type="predicted"/>
<evidence type="ECO:0000313" key="2">
    <source>
        <dbReference type="EMBL" id="GMF24373.1"/>
    </source>
</evidence>
<keyword evidence="3" id="KW-1185">Reference proteome</keyword>
<name>A0A9W6WRN3_9STRA</name>
<gene>
    <name evidence="2" type="ORF">Plil01_000997900</name>
</gene>
<organism evidence="2 3">
    <name type="scientific">Phytophthora lilii</name>
    <dbReference type="NCBI Taxonomy" id="2077276"/>
    <lineage>
        <taxon>Eukaryota</taxon>
        <taxon>Sar</taxon>
        <taxon>Stramenopiles</taxon>
        <taxon>Oomycota</taxon>
        <taxon>Peronosporomycetes</taxon>
        <taxon>Peronosporales</taxon>
        <taxon>Peronosporaceae</taxon>
        <taxon>Phytophthora</taxon>
    </lineage>
</organism>
<reference evidence="2" key="1">
    <citation type="submission" date="2023-04" db="EMBL/GenBank/DDBJ databases">
        <title>Phytophthora lilii NBRC 32176.</title>
        <authorList>
            <person name="Ichikawa N."/>
            <person name="Sato H."/>
            <person name="Tonouchi N."/>
        </authorList>
    </citation>
    <scope>NUCLEOTIDE SEQUENCE</scope>
    <source>
        <strain evidence="2">NBRC 32176</strain>
    </source>
</reference>
<evidence type="ECO:0000313" key="3">
    <source>
        <dbReference type="Proteomes" id="UP001165083"/>
    </source>
</evidence>
<dbReference type="PANTHER" id="PTHR35796">
    <property type="entry name" value="HYPOTHETICAL CYTOSOLIC PROTEIN"/>
    <property type="match status" value="1"/>
</dbReference>
<comment type="caution">
    <text evidence="2">The sequence shown here is derived from an EMBL/GenBank/DDBJ whole genome shotgun (WGS) entry which is preliminary data.</text>
</comment>
<protein>
    <submittedName>
        <fullName evidence="2">Unnamed protein product</fullName>
    </submittedName>
</protein>
<keyword evidence="1" id="KW-0175">Coiled coil</keyword>